<evidence type="ECO:0000256" key="1">
    <source>
        <dbReference type="ARBA" id="ARBA00004141"/>
    </source>
</evidence>
<comment type="similarity">
    <text evidence="2">Belongs to the plant DMP1 protein family.</text>
</comment>
<comment type="caution">
    <text evidence="8">The sequence shown here is derived from an EMBL/GenBank/DDBJ whole genome shotgun (WGS) entry which is preliminary data.</text>
</comment>
<dbReference type="PANTHER" id="PTHR31621">
    <property type="entry name" value="PROTEIN DMP3"/>
    <property type="match status" value="1"/>
</dbReference>
<evidence type="ECO:0000313" key="9">
    <source>
        <dbReference type="Proteomes" id="UP001141806"/>
    </source>
</evidence>
<reference evidence="8" key="1">
    <citation type="journal article" date="2023" name="Plant J.">
        <title>The genome of the king protea, Protea cynaroides.</title>
        <authorList>
            <person name="Chang J."/>
            <person name="Duong T.A."/>
            <person name="Schoeman C."/>
            <person name="Ma X."/>
            <person name="Roodt D."/>
            <person name="Barker N."/>
            <person name="Li Z."/>
            <person name="Van de Peer Y."/>
            <person name="Mizrachi E."/>
        </authorList>
    </citation>
    <scope>NUCLEOTIDE SEQUENCE</scope>
    <source>
        <tissue evidence="8">Young leaves</tissue>
    </source>
</reference>
<dbReference type="InterPro" id="IPR007770">
    <property type="entry name" value="DMP"/>
</dbReference>
<dbReference type="AlphaFoldDB" id="A0A9Q0JYJ8"/>
<name>A0A9Q0JYJ8_9MAGN</name>
<evidence type="ECO:0000256" key="5">
    <source>
        <dbReference type="ARBA" id="ARBA00023136"/>
    </source>
</evidence>
<dbReference type="EMBL" id="JAMYWD010000011">
    <property type="protein sequence ID" value="KAJ4956192.1"/>
    <property type="molecule type" value="Genomic_DNA"/>
</dbReference>
<evidence type="ECO:0000256" key="3">
    <source>
        <dbReference type="ARBA" id="ARBA00022692"/>
    </source>
</evidence>
<keyword evidence="5 7" id="KW-0472">Membrane</keyword>
<dbReference type="GO" id="GO:0010256">
    <property type="term" value="P:endomembrane system organization"/>
    <property type="evidence" value="ECO:0007669"/>
    <property type="project" value="TreeGrafter"/>
</dbReference>
<dbReference type="PANTHER" id="PTHR31621:SF66">
    <property type="entry name" value="PROTEIN DMP2"/>
    <property type="match status" value="1"/>
</dbReference>
<evidence type="ECO:0000256" key="7">
    <source>
        <dbReference type="SAM" id="Phobius"/>
    </source>
</evidence>
<feature type="transmembrane region" description="Helical" evidence="7">
    <location>
        <begin position="65"/>
        <end position="87"/>
    </location>
</feature>
<feature type="compositionally biased region" description="Basic and acidic residues" evidence="6">
    <location>
        <begin position="15"/>
        <end position="24"/>
    </location>
</feature>
<evidence type="ECO:0000256" key="2">
    <source>
        <dbReference type="ARBA" id="ARBA00008707"/>
    </source>
</evidence>
<dbReference type="GO" id="GO:0005737">
    <property type="term" value="C:cytoplasm"/>
    <property type="evidence" value="ECO:0007669"/>
    <property type="project" value="UniProtKB-ARBA"/>
</dbReference>
<sequence>MKIRDSKNPSSTSGKRKEKESKTDKALKGIENFIRLLPTGTIFFFRSQNPLFTHNGDCHTVNKVFTGILIVVCSFSCFFSAFIDSFVGSDGLVHYGIATIDGFWPSPASDWSVDLKKYKIILGDFVVALCTLIMFAVVSLLDPNTLQCYYPSFESTQHLWVMLLPPVVAFLVTAVFIYFGTKRHGFGYPSSPTTTQDSC</sequence>
<proteinExistence type="inferred from homology"/>
<dbReference type="GO" id="GO:0016020">
    <property type="term" value="C:membrane"/>
    <property type="evidence" value="ECO:0007669"/>
    <property type="project" value="UniProtKB-SubCell"/>
</dbReference>
<keyword evidence="9" id="KW-1185">Reference proteome</keyword>
<feature type="transmembrane region" description="Helical" evidence="7">
    <location>
        <begin position="120"/>
        <end position="140"/>
    </location>
</feature>
<dbReference type="Pfam" id="PF05078">
    <property type="entry name" value="DUF679"/>
    <property type="match status" value="1"/>
</dbReference>
<keyword evidence="4 7" id="KW-1133">Transmembrane helix</keyword>
<evidence type="ECO:0000256" key="4">
    <source>
        <dbReference type="ARBA" id="ARBA00022989"/>
    </source>
</evidence>
<feature type="region of interest" description="Disordered" evidence="6">
    <location>
        <begin position="1"/>
        <end position="24"/>
    </location>
</feature>
<feature type="transmembrane region" description="Helical" evidence="7">
    <location>
        <begin position="160"/>
        <end position="179"/>
    </location>
</feature>
<keyword evidence="3 7" id="KW-0812">Transmembrane</keyword>
<protein>
    <submittedName>
        <fullName evidence="8">Uncharacterized protein</fullName>
    </submittedName>
</protein>
<evidence type="ECO:0000313" key="8">
    <source>
        <dbReference type="EMBL" id="KAJ4956192.1"/>
    </source>
</evidence>
<evidence type="ECO:0000256" key="6">
    <source>
        <dbReference type="SAM" id="MobiDB-lite"/>
    </source>
</evidence>
<accession>A0A9Q0JYJ8</accession>
<gene>
    <name evidence="8" type="ORF">NE237_012975</name>
</gene>
<dbReference type="Proteomes" id="UP001141806">
    <property type="component" value="Unassembled WGS sequence"/>
</dbReference>
<dbReference type="OrthoDB" id="1928191at2759"/>
<comment type="subcellular location">
    <subcellularLocation>
        <location evidence="1">Membrane</location>
        <topology evidence="1">Multi-pass membrane protein</topology>
    </subcellularLocation>
</comment>
<organism evidence="8 9">
    <name type="scientific">Protea cynaroides</name>
    <dbReference type="NCBI Taxonomy" id="273540"/>
    <lineage>
        <taxon>Eukaryota</taxon>
        <taxon>Viridiplantae</taxon>
        <taxon>Streptophyta</taxon>
        <taxon>Embryophyta</taxon>
        <taxon>Tracheophyta</taxon>
        <taxon>Spermatophyta</taxon>
        <taxon>Magnoliopsida</taxon>
        <taxon>Proteales</taxon>
        <taxon>Proteaceae</taxon>
        <taxon>Protea</taxon>
    </lineage>
</organism>